<name>A0A7N0T9D3_KALFE</name>
<evidence type="ECO:0000313" key="1">
    <source>
        <dbReference type="EnsemblPlants" id="Kaladp0026s0121.1.v1.1"/>
    </source>
</evidence>
<proteinExistence type="predicted"/>
<evidence type="ECO:0000313" key="2">
    <source>
        <dbReference type="Proteomes" id="UP000594263"/>
    </source>
</evidence>
<sequence>MNLFTIFGAVNLLTNSERSERFAAVGNCEPDRGRFEAALGDCNGTFKNYNVNMALKSAARMLMRRSTCALNPFDDDSCLLVGGVVSISVFYVEIEFLFKLTLCDYC</sequence>
<protein>
    <submittedName>
        <fullName evidence="1">Uncharacterized protein</fullName>
    </submittedName>
</protein>
<dbReference type="Gramene" id="Kaladp0026s0121.1.v1.1">
    <property type="protein sequence ID" value="Kaladp0026s0121.1.v1.1"/>
    <property type="gene ID" value="Kaladp0026s0121.v1.1"/>
</dbReference>
<dbReference type="Proteomes" id="UP000594263">
    <property type="component" value="Unplaced"/>
</dbReference>
<organism evidence="1 2">
    <name type="scientific">Kalanchoe fedtschenkoi</name>
    <name type="common">Lavender scallops</name>
    <name type="synonym">South American air plant</name>
    <dbReference type="NCBI Taxonomy" id="63787"/>
    <lineage>
        <taxon>Eukaryota</taxon>
        <taxon>Viridiplantae</taxon>
        <taxon>Streptophyta</taxon>
        <taxon>Embryophyta</taxon>
        <taxon>Tracheophyta</taxon>
        <taxon>Spermatophyta</taxon>
        <taxon>Magnoliopsida</taxon>
        <taxon>eudicotyledons</taxon>
        <taxon>Gunneridae</taxon>
        <taxon>Pentapetalae</taxon>
        <taxon>Saxifragales</taxon>
        <taxon>Crassulaceae</taxon>
        <taxon>Kalanchoe</taxon>
    </lineage>
</organism>
<accession>A0A7N0T9D3</accession>
<dbReference type="AlphaFoldDB" id="A0A7N0T9D3"/>
<dbReference type="EnsemblPlants" id="Kaladp0026s0121.1.v1.1">
    <property type="protein sequence ID" value="Kaladp0026s0121.1.v1.1"/>
    <property type="gene ID" value="Kaladp0026s0121.v1.1"/>
</dbReference>
<reference evidence="1" key="1">
    <citation type="submission" date="2021-01" db="UniProtKB">
        <authorList>
            <consortium name="EnsemblPlants"/>
        </authorList>
    </citation>
    <scope>IDENTIFICATION</scope>
</reference>
<keyword evidence="2" id="KW-1185">Reference proteome</keyword>